<dbReference type="EMBL" id="JABUMX010000001">
    <property type="protein sequence ID" value="NTS29894.1"/>
    <property type="molecule type" value="Genomic_DNA"/>
</dbReference>
<dbReference type="Proteomes" id="UP000550508">
    <property type="component" value="Unassembled WGS sequence"/>
</dbReference>
<reference evidence="1 2" key="1">
    <citation type="submission" date="2020-05" db="EMBL/GenBank/DDBJ databases">
        <authorList>
            <person name="Kim M.K."/>
        </authorList>
    </citation>
    <scope>NUCLEOTIDE SEQUENCE [LARGE SCALE GENOMIC DNA]</scope>
    <source>
        <strain evidence="1 2">BT25</strain>
    </source>
</reference>
<evidence type="ECO:0000313" key="1">
    <source>
        <dbReference type="EMBL" id="NTS29894.1"/>
    </source>
</evidence>
<sequence length="141" mass="16261">MPDRHEFCRIEICGRTFTGTVHADGPYLKLLESRTFGYGAPLRSHLVLSKVPGRRYYAICRNFEPLISLPLFLDEDVELLAREFGIPIDDRSRHYSFERSPASRALKQWSLQHPEIARACSGLTTLVPRWYQAGRRRLASL</sequence>
<name>A0A849VLH4_9HYPH</name>
<dbReference type="RefSeq" id="WP_174207598.1">
    <property type="nucleotide sequence ID" value="NZ_JABUMX010000001.1"/>
</dbReference>
<proteinExistence type="predicted"/>
<comment type="caution">
    <text evidence="1">The sequence shown here is derived from an EMBL/GenBank/DDBJ whole genome shotgun (WGS) entry which is preliminary data.</text>
</comment>
<dbReference type="AlphaFoldDB" id="A0A849VLH4"/>
<gene>
    <name evidence="1" type="ORF">HQ945_01385</name>
</gene>
<evidence type="ECO:0000313" key="2">
    <source>
        <dbReference type="Proteomes" id="UP000550508"/>
    </source>
</evidence>
<organism evidence="1 2">
    <name type="scientific">Phyllobacterium pellucidum</name>
    <dbReference type="NCBI Taxonomy" id="2740464"/>
    <lineage>
        <taxon>Bacteria</taxon>
        <taxon>Pseudomonadati</taxon>
        <taxon>Pseudomonadota</taxon>
        <taxon>Alphaproteobacteria</taxon>
        <taxon>Hyphomicrobiales</taxon>
        <taxon>Phyllobacteriaceae</taxon>
        <taxon>Phyllobacterium</taxon>
    </lineage>
</organism>
<accession>A0A849VLH4</accession>
<protein>
    <submittedName>
        <fullName evidence="1">Uncharacterized protein</fullName>
    </submittedName>
</protein>
<keyword evidence="2" id="KW-1185">Reference proteome</keyword>